<evidence type="ECO:0000313" key="2">
    <source>
        <dbReference type="EMBL" id="KAJ4490791.1"/>
    </source>
</evidence>
<feature type="compositionally biased region" description="Low complexity" evidence="1">
    <location>
        <begin position="255"/>
        <end position="266"/>
    </location>
</feature>
<dbReference type="EMBL" id="JAOTPV010000001">
    <property type="protein sequence ID" value="KAJ4490791.1"/>
    <property type="molecule type" value="Genomic_DNA"/>
</dbReference>
<organism evidence="2 3">
    <name type="scientific">Lentinula aciculospora</name>
    <dbReference type="NCBI Taxonomy" id="153920"/>
    <lineage>
        <taxon>Eukaryota</taxon>
        <taxon>Fungi</taxon>
        <taxon>Dikarya</taxon>
        <taxon>Basidiomycota</taxon>
        <taxon>Agaricomycotina</taxon>
        <taxon>Agaricomycetes</taxon>
        <taxon>Agaricomycetidae</taxon>
        <taxon>Agaricales</taxon>
        <taxon>Marasmiineae</taxon>
        <taxon>Omphalotaceae</taxon>
        <taxon>Lentinula</taxon>
    </lineage>
</organism>
<feature type="region of interest" description="Disordered" evidence="1">
    <location>
        <begin position="177"/>
        <end position="269"/>
    </location>
</feature>
<evidence type="ECO:0000313" key="3">
    <source>
        <dbReference type="Proteomes" id="UP001150266"/>
    </source>
</evidence>
<feature type="region of interest" description="Disordered" evidence="1">
    <location>
        <begin position="297"/>
        <end position="344"/>
    </location>
</feature>
<comment type="caution">
    <text evidence="2">The sequence shown here is derived from an EMBL/GenBank/DDBJ whole genome shotgun (WGS) entry which is preliminary data.</text>
</comment>
<feature type="compositionally biased region" description="Low complexity" evidence="1">
    <location>
        <begin position="99"/>
        <end position="128"/>
    </location>
</feature>
<feature type="compositionally biased region" description="Low complexity" evidence="1">
    <location>
        <begin position="239"/>
        <end position="248"/>
    </location>
</feature>
<feature type="compositionally biased region" description="Low complexity" evidence="1">
    <location>
        <begin position="324"/>
        <end position="343"/>
    </location>
</feature>
<accession>A0A9W9AWY9</accession>
<feature type="compositionally biased region" description="Basic and acidic residues" evidence="1">
    <location>
        <begin position="177"/>
        <end position="189"/>
    </location>
</feature>
<name>A0A9W9AWY9_9AGAR</name>
<proteinExistence type="predicted"/>
<dbReference type="OrthoDB" id="3227079at2759"/>
<evidence type="ECO:0000256" key="1">
    <source>
        <dbReference type="SAM" id="MobiDB-lite"/>
    </source>
</evidence>
<sequence length="451" mass="47513">MAVIQLLFACCARGRTRRRRREGLDEQVILDEESRLIPPTVEPEPAVPDAVAQEIEERRARLGTIVRAKEGNMINTSAYAPFNVLNRPNRYSPQRYGPNRSGSNGRSVSRSLSRDPSTTRRPSHSTHSVVRHGPSYLSQGYGYGAVGVSYNPSLVHTISIPAALEPQSSELQVHIESAKDGRASLERSGSRKGGSKKTVSDNESGGGNGSGVEDNSNDKPQPRPAPHPHPRFHSTLVMSPSSTSLLKSTSHESFSDSNHSHSYSNSDKVTLGGGMMKTGEGLGVRLVQPPLFASSTNGEGHVGIGPITGLGMSRRGRPKVKTRGGSFSSPAGSGYASASGSSGNLVRVHSKEMETGTGEVAANGSGQSSSEQTPRPLSIIPLIGSVGSAGVSNSTSPAAPFPSFLAPPPSPHSDRNSDSGQSVLHTPPQVPSPLPIFEIKDAGELTIGWDD</sequence>
<reference evidence="2" key="1">
    <citation type="submission" date="2022-08" db="EMBL/GenBank/DDBJ databases">
        <title>A Global Phylogenomic Analysis of the Shiitake Genus Lentinula.</title>
        <authorList>
            <consortium name="DOE Joint Genome Institute"/>
            <person name="Sierra-Patev S."/>
            <person name="Min B."/>
            <person name="Naranjo-Ortiz M."/>
            <person name="Looney B."/>
            <person name="Konkel Z."/>
            <person name="Slot J.C."/>
            <person name="Sakamoto Y."/>
            <person name="Steenwyk J.L."/>
            <person name="Rokas A."/>
            <person name="Carro J."/>
            <person name="Camarero S."/>
            <person name="Ferreira P."/>
            <person name="Molpeceres G."/>
            <person name="Ruiz-Duenas F.J."/>
            <person name="Serrano A."/>
            <person name="Henrissat B."/>
            <person name="Drula E."/>
            <person name="Hughes K.W."/>
            <person name="Mata J.L."/>
            <person name="Ishikawa N.K."/>
            <person name="Vargas-Isla R."/>
            <person name="Ushijima S."/>
            <person name="Smith C.A."/>
            <person name="Ahrendt S."/>
            <person name="Andreopoulos W."/>
            <person name="He G."/>
            <person name="Labutti K."/>
            <person name="Lipzen A."/>
            <person name="Ng V."/>
            <person name="Riley R."/>
            <person name="Sandor L."/>
            <person name="Barry K."/>
            <person name="Martinez A.T."/>
            <person name="Xiao Y."/>
            <person name="Gibbons J.G."/>
            <person name="Terashima K."/>
            <person name="Grigoriev I.V."/>
            <person name="Hibbett D.S."/>
        </authorList>
    </citation>
    <scope>NUCLEOTIDE SEQUENCE</scope>
    <source>
        <strain evidence="2">JLM2183</strain>
    </source>
</reference>
<gene>
    <name evidence="2" type="ORF">J3R30DRAFT_3694578</name>
</gene>
<keyword evidence="3" id="KW-1185">Reference proteome</keyword>
<feature type="region of interest" description="Disordered" evidence="1">
    <location>
        <begin position="389"/>
        <end position="437"/>
    </location>
</feature>
<feature type="region of interest" description="Disordered" evidence="1">
    <location>
        <begin position="84"/>
        <end position="135"/>
    </location>
</feature>
<dbReference type="AlphaFoldDB" id="A0A9W9AWY9"/>
<dbReference type="Proteomes" id="UP001150266">
    <property type="component" value="Unassembled WGS sequence"/>
</dbReference>
<protein>
    <submittedName>
        <fullName evidence="2">Uncharacterized protein</fullName>
    </submittedName>
</protein>